<name>A0A4P2QVP7_SORCE</name>
<dbReference type="AlphaFoldDB" id="A0A4P2QVP7"/>
<evidence type="ECO:0000313" key="3">
    <source>
        <dbReference type="EMBL" id="AUX34181.1"/>
    </source>
</evidence>
<accession>A0A4P2QVP7</accession>
<comment type="similarity">
    <text evidence="1">Belongs to the UDP-N-acetylglucosamine 2-epimerase family.</text>
</comment>
<dbReference type="SUPFAM" id="SSF53756">
    <property type="entry name" value="UDP-Glycosyltransferase/glycogen phosphorylase"/>
    <property type="match status" value="1"/>
</dbReference>
<organism evidence="3 4">
    <name type="scientific">Sorangium cellulosum</name>
    <name type="common">Polyangium cellulosum</name>
    <dbReference type="NCBI Taxonomy" id="56"/>
    <lineage>
        <taxon>Bacteria</taxon>
        <taxon>Pseudomonadati</taxon>
        <taxon>Myxococcota</taxon>
        <taxon>Polyangia</taxon>
        <taxon>Polyangiales</taxon>
        <taxon>Polyangiaceae</taxon>
        <taxon>Sorangium</taxon>
    </lineage>
</organism>
<dbReference type="InterPro" id="IPR003331">
    <property type="entry name" value="UDP_GlcNAc_Epimerase_2_dom"/>
</dbReference>
<sequence>MAGESSISALRADEDAIARAVRAAEDMRRPLLLIFLATRPCFIKLASLIHAADAVGAPHLVVDSGQHFEEHLTAAQHELGYGHRIAVHLDVRGDLIERSGDVAFKLKALAALLSRHRLRQPAVPVVSGDTSTAGTIPSLWYLHTGLRSVHVEAGLRSEGPAWRWPASASEALSGQRAARWVRFPDEPYPEGLCTRLASVASDVLFAPVERNRRHLQAEAYRPEQIAIVGSLSSDAVILARQCTGALDALLNQAPRLASGGPWLRVDVHRRENMTAPKLRALLDGIARFAAQGAPVVLVRTNAFSRAIDEHGLAEHLADAERRGVLVTPPWPSYASVVQFLASPRCHMILTDSGGLQEEAHALGTPCFTARRSTDRPETILDVADSPSLGGNRLLPLFSGAFIADGLTIGWSRHAAVSTRTPGDLYGREVGAAMMKRLCAYQPRGAVSPPAPAQGA</sequence>
<dbReference type="PANTHER" id="PTHR43174">
    <property type="entry name" value="UDP-N-ACETYLGLUCOSAMINE 2-EPIMERASE"/>
    <property type="match status" value="1"/>
</dbReference>
<proteinExistence type="inferred from homology"/>
<evidence type="ECO:0000256" key="1">
    <source>
        <dbReference type="RuleBase" id="RU003513"/>
    </source>
</evidence>
<dbReference type="PANTHER" id="PTHR43174:SF1">
    <property type="entry name" value="UDP-N-ACETYLGLUCOSAMINE 2-EPIMERASE"/>
    <property type="match status" value="1"/>
</dbReference>
<dbReference type="Proteomes" id="UP000295497">
    <property type="component" value="Chromosome"/>
</dbReference>
<reference evidence="3 4" key="1">
    <citation type="submission" date="2015-09" db="EMBL/GenBank/DDBJ databases">
        <title>Sorangium comparison.</title>
        <authorList>
            <person name="Zaburannyi N."/>
            <person name="Bunk B."/>
            <person name="Overmann J."/>
            <person name="Mueller R."/>
        </authorList>
    </citation>
    <scope>NUCLEOTIDE SEQUENCE [LARGE SCALE GENOMIC DNA]</scope>
    <source>
        <strain evidence="3 4">So ce836</strain>
    </source>
</reference>
<dbReference type="Pfam" id="PF02350">
    <property type="entry name" value="Epimerase_2"/>
    <property type="match status" value="1"/>
</dbReference>
<protein>
    <submittedName>
        <fullName evidence="3">UDP-N-acetylglucosamine 2-epimerase</fullName>
    </submittedName>
</protein>
<dbReference type="InterPro" id="IPR029767">
    <property type="entry name" value="WecB-like"/>
</dbReference>
<feature type="domain" description="UDP-N-acetylglucosamine 2-epimerase" evidence="2">
    <location>
        <begin position="186"/>
        <end position="380"/>
    </location>
</feature>
<dbReference type="Gene3D" id="3.40.50.2000">
    <property type="entry name" value="Glycogen Phosphorylase B"/>
    <property type="match status" value="2"/>
</dbReference>
<gene>
    <name evidence="3" type="primary">wecB</name>
    <name evidence="3" type="ORF">SOCE836_063500</name>
</gene>
<keyword evidence="1" id="KW-0413">Isomerase</keyword>
<evidence type="ECO:0000313" key="4">
    <source>
        <dbReference type="Proteomes" id="UP000295497"/>
    </source>
</evidence>
<evidence type="ECO:0000259" key="2">
    <source>
        <dbReference type="Pfam" id="PF02350"/>
    </source>
</evidence>
<dbReference type="GO" id="GO:0016853">
    <property type="term" value="F:isomerase activity"/>
    <property type="evidence" value="ECO:0007669"/>
    <property type="project" value="UniProtKB-KW"/>
</dbReference>
<dbReference type="EMBL" id="CP012672">
    <property type="protein sequence ID" value="AUX34181.1"/>
    <property type="molecule type" value="Genomic_DNA"/>
</dbReference>